<evidence type="ECO:0000259" key="7">
    <source>
        <dbReference type="Pfam" id="PF22366"/>
    </source>
</evidence>
<dbReference type="PRINTS" id="PR00368">
    <property type="entry name" value="FADPNR"/>
</dbReference>
<dbReference type="GO" id="GO:0003954">
    <property type="term" value="F:NADH dehydrogenase activity"/>
    <property type="evidence" value="ECO:0007669"/>
    <property type="project" value="InterPro"/>
</dbReference>
<evidence type="ECO:0000256" key="4">
    <source>
        <dbReference type="ARBA" id="ARBA00023002"/>
    </source>
</evidence>
<dbReference type="PRINTS" id="PR00411">
    <property type="entry name" value="PNDRDTASEI"/>
</dbReference>
<gene>
    <name evidence="8" type="ORF">K450DRAFT_225999</name>
</gene>
<dbReference type="EMBL" id="MU620899">
    <property type="protein sequence ID" value="KAI8582590.1"/>
    <property type="molecule type" value="Genomic_DNA"/>
</dbReference>
<evidence type="ECO:0000256" key="2">
    <source>
        <dbReference type="ARBA" id="ARBA00022630"/>
    </source>
</evidence>
<reference evidence="8" key="2">
    <citation type="journal article" date="2022" name="Proc. Natl. Acad. Sci. U.S.A.">
        <title>Diploid-dominant life cycles characterize the early evolution of Fungi.</title>
        <authorList>
            <person name="Amses K.R."/>
            <person name="Simmons D.R."/>
            <person name="Longcore J.E."/>
            <person name="Mondo S.J."/>
            <person name="Seto K."/>
            <person name="Jeronimo G.H."/>
            <person name="Bonds A.E."/>
            <person name="Quandt C.A."/>
            <person name="Davis W.J."/>
            <person name="Chang Y."/>
            <person name="Federici B.A."/>
            <person name="Kuo A."/>
            <person name="LaButti K."/>
            <person name="Pangilinan J."/>
            <person name="Andreopoulos W."/>
            <person name="Tritt A."/>
            <person name="Riley R."/>
            <person name="Hundley H."/>
            <person name="Johnson J."/>
            <person name="Lipzen A."/>
            <person name="Barry K."/>
            <person name="Lang B.F."/>
            <person name="Cuomo C.A."/>
            <person name="Buchler N.E."/>
            <person name="Grigoriev I.V."/>
            <person name="Spatafora J.W."/>
            <person name="Stajich J.E."/>
            <person name="James T.Y."/>
        </authorList>
    </citation>
    <scope>NUCLEOTIDE SEQUENCE</scope>
    <source>
        <strain evidence="8">AG</strain>
    </source>
</reference>
<keyword evidence="2" id="KW-0285">Flavoprotein</keyword>
<feature type="domain" description="External alternative NADH-ubiquinone oxidoreductase-like C-terminal" evidence="7">
    <location>
        <begin position="407"/>
        <end position="470"/>
    </location>
</feature>
<dbReference type="InterPro" id="IPR036188">
    <property type="entry name" value="FAD/NAD-bd_sf"/>
</dbReference>
<dbReference type="InterPro" id="IPR045024">
    <property type="entry name" value="NDH-2"/>
</dbReference>
<evidence type="ECO:0000259" key="6">
    <source>
        <dbReference type="Pfam" id="PF07992"/>
    </source>
</evidence>
<comment type="caution">
    <text evidence="8">The sequence shown here is derived from an EMBL/GenBank/DDBJ whole genome shotgun (WGS) entry which is preliminary data.</text>
</comment>
<protein>
    <recommendedName>
        <fullName evidence="10">FAD/NAD(P)-binding domain-containing protein</fullName>
    </recommendedName>
</protein>
<evidence type="ECO:0000313" key="8">
    <source>
        <dbReference type="EMBL" id="KAI8582590.1"/>
    </source>
</evidence>
<evidence type="ECO:0000313" key="9">
    <source>
        <dbReference type="Proteomes" id="UP001206595"/>
    </source>
</evidence>
<keyword evidence="5" id="KW-0520">NAD</keyword>
<sequence>MIFSSILIRSANGRPRLLGQIRFISSQEPLRFTKNTSLVSTKTRTLGRSQGRVVILGSGWAGFKLMKDLNRKDYEVSVVSPRNYFVFTPLLASTSVGTLEFRCITEPVRGYSQNISYHQAWCDSVDLQNQVIHCTSNVDGNKGVQFSLDYDKLVIGVGSYSQTFGIPGVKEHGLFLKDVNDARLIRSRVVSCFEYASQPGITDQEKANRLHFAVVGGGPTGIEFSAELYDFISSDMSRLYPQLMSQTRMTLYDVAPNILGTFDSQLSEYAHKKFSRKGIQIKTKRRVLEVTKDDLVIEGDGKVPYGMLVWSTGLMQNPLIESLNELEKDKRSQRLLTDEQLRVLSKDSKKPLNNVYALGDCATIEGLDLPATAQVANQKAIYLSNVLNKQVKKGSDYLAKPFIFKNRGSMAYIGSSEALVDMSTVHQKAKRSGHLAWLLWRSAYLSMSVSIRNKMLIPLHWFLTWGFGRDISRF</sequence>
<feature type="domain" description="FAD/NAD(P)-binding" evidence="6">
    <location>
        <begin position="52"/>
        <end position="379"/>
    </location>
</feature>
<evidence type="ECO:0000256" key="1">
    <source>
        <dbReference type="ARBA" id="ARBA00005272"/>
    </source>
</evidence>
<evidence type="ECO:0000256" key="3">
    <source>
        <dbReference type="ARBA" id="ARBA00022827"/>
    </source>
</evidence>
<dbReference type="Pfam" id="PF07992">
    <property type="entry name" value="Pyr_redox_2"/>
    <property type="match status" value="1"/>
</dbReference>
<dbReference type="Pfam" id="PF22366">
    <property type="entry name" value="NDH2_C"/>
    <property type="match status" value="1"/>
</dbReference>
<keyword evidence="4" id="KW-0560">Oxidoreductase</keyword>
<evidence type="ECO:0008006" key="10">
    <source>
        <dbReference type="Google" id="ProtNLM"/>
    </source>
</evidence>
<keyword evidence="3" id="KW-0274">FAD</keyword>
<dbReference type="Gene3D" id="3.50.50.100">
    <property type="match status" value="1"/>
</dbReference>
<dbReference type="PANTHER" id="PTHR43706">
    <property type="entry name" value="NADH DEHYDROGENASE"/>
    <property type="match status" value="1"/>
</dbReference>
<dbReference type="PANTHER" id="PTHR43706:SF13">
    <property type="entry name" value="NADH DEHYDROGENASE-RELATED"/>
    <property type="match status" value="1"/>
</dbReference>
<dbReference type="AlphaFoldDB" id="A0AAD5EGI0"/>
<proteinExistence type="inferred from homology"/>
<name>A0AAD5EGI0_UMBRA</name>
<dbReference type="InterPro" id="IPR023753">
    <property type="entry name" value="FAD/NAD-binding_dom"/>
</dbReference>
<dbReference type="GeneID" id="75911828"/>
<organism evidence="8 9">
    <name type="scientific">Umbelopsis ramanniana AG</name>
    <dbReference type="NCBI Taxonomy" id="1314678"/>
    <lineage>
        <taxon>Eukaryota</taxon>
        <taxon>Fungi</taxon>
        <taxon>Fungi incertae sedis</taxon>
        <taxon>Mucoromycota</taxon>
        <taxon>Mucoromycotina</taxon>
        <taxon>Umbelopsidomycetes</taxon>
        <taxon>Umbelopsidales</taxon>
        <taxon>Umbelopsidaceae</taxon>
        <taxon>Umbelopsis</taxon>
    </lineage>
</organism>
<dbReference type="RefSeq" id="XP_051447594.1">
    <property type="nucleotide sequence ID" value="XM_051586480.1"/>
</dbReference>
<evidence type="ECO:0000256" key="5">
    <source>
        <dbReference type="ARBA" id="ARBA00023027"/>
    </source>
</evidence>
<reference evidence="8" key="1">
    <citation type="submission" date="2021-06" db="EMBL/GenBank/DDBJ databases">
        <authorList>
            <consortium name="DOE Joint Genome Institute"/>
            <person name="Mondo S.J."/>
            <person name="Amses K.R."/>
            <person name="Simmons D.R."/>
            <person name="Longcore J.E."/>
            <person name="Seto K."/>
            <person name="Alves G.H."/>
            <person name="Bonds A.E."/>
            <person name="Quandt C.A."/>
            <person name="Davis W.J."/>
            <person name="Chang Y."/>
            <person name="Letcher P.M."/>
            <person name="Powell M.J."/>
            <person name="Kuo A."/>
            <person name="Labutti K."/>
            <person name="Pangilinan J."/>
            <person name="Andreopoulos W."/>
            <person name="Tritt A."/>
            <person name="Riley R."/>
            <person name="Hundley H."/>
            <person name="Johnson J."/>
            <person name="Lipzen A."/>
            <person name="Barry K."/>
            <person name="Berbee M.L."/>
            <person name="Buchler N.E."/>
            <person name="Grigoriev I.V."/>
            <person name="Spatafora J.W."/>
            <person name="Stajich J.E."/>
            <person name="James T.Y."/>
        </authorList>
    </citation>
    <scope>NUCLEOTIDE SEQUENCE</scope>
    <source>
        <strain evidence="8">AG</strain>
    </source>
</reference>
<keyword evidence="9" id="KW-1185">Reference proteome</keyword>
<dbReference type="GO" id="GO:0005739">
    <property type="term" value="C:mitochondrion"/>
    <property type="evidence" value="ECO:0007669"/>
    <property type="project" value="TreeGrafter"/>
</dbReference>
<dbReference type="Proteomes" id="UP001206595">
    <property type="component" value="Unassembled WGS sequence"/>
</dbReference>
<dbReference type="SUPFAM" id="SSF51905">
    <property type="entry name" value="FAD/NAD(P)-binding domain"/>
    <property type="match status" value="2"/>
</dbReference>
<comment type="similarity">
    <text evidence="1">Belongs to the NADH dehydrogenase family.</text>
</comment>
<dbReference type="InterPro" id="IPR054585">
    <property type="entry name" value="NDH2-like_C"/>
</dbReference>
<accession>A0AAD5EGI0</accession>